<comment type="subcellular location">
    <subcellularLocation>
        <location evidence="1">Cell membrane</location>
        <topology evidence="1">Multi-pass membrane protein</topology>
    </subcellularLocation>
</comment>
<feature type="transmembrane region" description="Helical" evidence="8">
    <location>
        <begin position="341"/>
        <end position="359"/>
    </location>
</feature>
<dbReference type="PANTHER" id="PTHR30294:SF29">
    <property type="entry name" value="MULTIDRUG ABC TRANSPORTER PERMEASE YBHS-RELATED"/>
    <property type="match status" value="1"/>
</dbReference>
<gene>
    <name evidence="10" type="ORF">MUN88_07950</name>
</gene>
<evidence type="ECO:0000256" key="8">
    <source>
        <dbReference type="SAM" id="Phobius"/>
    </source>
</evidence>
<dbReference type="PANTHER" id="PTHR30294">
    <property type="entry name" value="MEMBRANE COMPONENT OF ABC TRANSPORTER YHHJ-RELATED"/>
    <property type="match status" value="1"/>
</dbReference>
<evidence type="ECO:0000256" key="7">
    <source>
        <dbReference type="ARBA" id="ARBA00023136"/>
    </source>
</evidence>
<protein>
    <submittedName>
        <fullName evidence="10">ABC transporter permease</fullName>
    </submittedName>
</protein>
<feature type="transmembrane region" description="Helical" evidence="8">
    <location>
        <begin position="171"/>
        <end position="192"/>
    </location>
</feature>
<feature type="domain" description="ABC transmembrane type-2" evidence="9">
    <location>
        <begin position="133"/>
        <end position="362"/>
    </location>
</feature>
<evidence type="ECO:0000256" key="1">
    <source>
        <dbReference type="ARBA" id="ARBA00004651"/>
    </source>
</evidence>
<feature type="transmembrane region" description="Helical" evidence="8">
    <location>
        <begin position="213"/>
        <end position="236"/>
    </location>
</feature>
<reference evidence="10 11" key="1">
    <citation type="submission" date="2022-04" db="EMBL/GenBank/DDBJ databases">
        <title>Gracilibacillus sp. isolated from saltern.</title>
        <authorList>
            <person name="Won M."/>
            <person name="Lee C.-M."/>
            <person name="Woen H.-Y."/>
            <person name="Kwon S.-W."/>
        </authorList>
    </citation>
    <scope>NUCLEOTIDE SEQUENCE [LARGE SCALE GENOMIC DNA]</scope>
    <source>
        <strain evidence="10 11">SSWR10-1</strain>
    </source>
</reference>
<keyword evidence="6 8" id="KW-1133">Transmembrane helix</keyword>
<dbReference type="PROSITE" id="PS51012">
    <property type="entry name" value="ABC_TM2"/>
    <property type="match status" value="1"/>
</dbReference>
<proteinExistence type="inferred from homology"/>
<evidence type="ECO:0000256" key="4">
    <source>
        <dbReference type="ARBA" id="ARBA00022475"/>
    </source>
</evidence>
<dbReference type="Pfam" id="PF12698">
    <property type="entry name" value="ABC2_membrane_3"/>
    <property type="match status" value="1"/>
</dbReference>
<dbReference type="EMBL" id="CP095072">
    <property type="protein sequence ID" value="UOQ49983.1"/>
    <property type="molecule type" value="Genomic_DNA"/>
</dbReference>
<dbReference type="InterPro" id="IPR047817">
    <property type="entry name" value="ABC2_TM_bact-type"/>
</dbReference>
<keyword evidence="7 8" id="KW-0472">Membrane</keyword>
<organism evidence="10 11">
    <name type="scientific">Gracilibacillus caseinilyticus</name>
    <dbReference type="NCBI Taxonomy" id="2932256"/>
    <lineage>
        <taxon>Bacteria</taxon>
        <taxon>Bacillati</taxon>
        <taxon>Bacillota</taxon>
        <taxon>Bacilli</taxon>
        <taxon>Bacillales</taxon>
        <taxon>Bacillaceae</taxon>
        <taxon>Gracilibacillus</taxon>
    </lineage>
</organism>
<feature type="transmembrane region" description="Helical" evidence="8">
    <location>
        <begin position="279"/>
        <end position="298"/>
    </location>
</feature>
<evidence type="ECO:0000313" key="11">
    <source>
        <dbReference type="Proteomes" id="UP000831782"/>
    </source>
</evidence>
<evidence type="ECO:0000256" key="5">
    <source>
        <dbReference type="ARBA" id="ARBA00022692"/>
    </source>
</evidence>
<dbReference type="InterPro" id="IPR013525">
    <property type="entry name" value="ABC2_TM"/>
</dbReference>
<comment type="similarity">
    <text evidence="2">Belongs to the ABC-2 integral membrane protein family.</text>
</comment>
<sequence>MRHIFVLQWQRLRRTPFMTISMIALTFIFIVLIGGANMGPQTIAIPIHFSGDVTEESKLWLKDKMEELEAFSFEETELAQIREDVALGNVSLGIKLEEDQYTIIASTENQNQMLVDNHLQLAYWEKLKLDQVAAEDREAVEKALQQPPIKVKSTIGETSGDGVLFDNNLQALFGMTLFFAIYTIVFSLSEVAEEKQRGSWDRLILSPVRKWQIYIGYLGFAFVIGMVQMMLVFLMFDHLFHFDISDSWLAIIVICSFYTFAIVALGMLLIGLVNRSSQLNAVVPIIAVSMAMLGGAYWPSEIVENQVVQFASQLIPVTYAMDALKAVAIYGHPLQDITQPVVILFLMGVFFMGIGINLMERR</sequence>
<feature type="transmembrane region" description="Helical" evidence="8">
    <location>
        <begin position="20"/>
        <end position="39"/>
    </location>
</feature>
<dbReference type="RefSeq" id="WP_244723098.1">
    <property type="nucleotide sequence ID" value="NZ_CP095072.1"/>
</dbReference>
<evidence type="ECO:0000259" key="9">
    <source>
        <dbReference type="PROSITE" id="PS51012"/>
    </source>
</evidence>
<keyword evidence="11" id="KW-1185">Reference proteome</keyword>
<feature type="transmembrane region" description="Helical" evidence="8">
    <location>
        <begin position="248"/>
        <end position="272"/>
    </location>
</feature>
<name>A0ABY4F1M8_9BACI</name>
<evidence type="ECO:0000256" key="2">
    <source>
        <dbReference type="ARBA" id="ARBA00007783"/>
    </source>
</evidence>
<evidence type="ECO:0000313" key="10">
    <source>
        <dbReference type="EMBL" id="UOQ49983.1"/>
    </source>
</evidence>
<keyword evidence="5 8" id="KW-0812">Transmembrane</keyword>
<accession>A0ABY4F1M8</accession>
<keyword evidence="3" id="KW-0813">Transport</keyword>
<dbReference type="Proteomes" id="UP000831782">
    <property type="component" value="Chromosome"/>
</dbReference>
<keyword evidence="4" id="KW-1003">Cell membrane</keyword>
<evidence type="ECO:0000256" key="6">
    <source>
        <dbReference type="ARBA" id="ARBA00022989"/>
    </source>
</evidence>
<evidence type="ECO:0000256" key="3">
    <source>
        <dbReference type="ARBA" id="ARBA00022448"/>
    </source>
</evidence>
<dbReference type="InterPro" id="IPR051449">
    <property type="entry name" value="ABC-2_transporter_component"/>
</dbReference>